<dbReference type="PANTHER" id="PTHR31571:SF1">
    <property type="entry name" value="ALTERED INHERITANCE OF MITOCHONDRIA PROTEIN 6"/>
    <property type="match status" value="1"/>
</dbReference>
<dbReference type="STRING" id="694573.A0A194V1Y1"/>
<dbReference type="SUPFAM" id="SSF51695">
    <property type="entry name" value="PLC-like phosphodiesterases"/>
    <property type="match status" value="1"/>
</dbReference>
<evidence type="ECO:0000313" key="5">
    <source>
        <dbReference type="Proteomes" id="UP000078576"/>
    </source>
</evidence>
<keyword evidence="5" id="KW-1185">Reference proteome</keyword>
<dbReference type="InterPro" id="IPR051236">
    <property type="entry name" value="HAT_RTT109-like"/>
</dbReference>
<protein>
    <recommendedName>
        <fullName evidence="2">Altered inheritance of mitochondria protein 6</fullName>
    </recommendedName>
</protein>
<dbReference type="Proteomes" id="UP000078576">
    <property type="component" value="Unassembled WGS sequence"/>
</dbReference>
<dbReference type="GO" id="GO:0008081">
    <property type="term" value="F:phosphoric diester hydrolase activity"/>
    <property type="evidence" value="ECO:0007669"/>
    <property type="project" value="InterPro"/>
</dbReference>
<dbReference type="GO" id="GO:0006629">
    <property type="term" value="P:lipid metabolic process"/>
    <property type="evidence" value="ECO:0007669"/>
    <property type="project" value="InterPro"/>
</dbReference>
<sequence>MDRTQASHDNTPENAYIPAMAPNFQQPYRKSDEEVIGMDSVSLIHQPNNDVTLNLDTNQRNGVFRSVIRRKLWIIFTVLCTFTIIIIFLVLYIVLRPGRSTRAKNEDITDGELSSRLGAPGSTTEGLSCYPFNFLQTVTPKPIHSHNDYLRKVPLCTALRHGCVSVEADVWLFDEPGRRDHLYVGHDKASLRPNRTFQALYIQPLVNILTRQNPVSESYNVTSRGVFDTAPNQTLTLLVDVKTAGPETWAKVVEQLEPLRERGWLTHVANGTIHPGPVTVVGSGNTPFNLLTENTTYRDYFFDAPLGKLQDGTFNATNSYYASVGFRSAIGCTWMGTLSTSQVGKVRRQVEEAHARGLKVRYWDLPQWPIGARHLIWGYLKKEGADVLNADDMKDAGRLDW</sequence>
<dbReference type="PANTHER" id="PTHR31571">
    <property type="entry name" value="ALTERED INHERITANCE OF MITOCHONDRIA PROTEIN 6"/>
    <property type="match status" value="1"/>
</dbReference>
<evidence type="ECO:0000256" key="3">
    <source>
        <dbReference type="SAM" id="Phobius"/>
    </source>
</evidence>
<gene>
    <name evidence="4" type="ORF">VP1G_05264</name>
</gene>
<dbReference type="AlphaFoldDB" id="A0A194V1Y1"/>
<comment type="similarity">
    <text evidence="1">Belongs to the AIM6 family.</text>
</comment>
<evidence type="ECO:0000256" key="2">
    <source>
        <dbReference type="ARBA" id="ARBA00014286"/>
    </source>
</evidence>
<proteinExistence type="inferred from homology"/>
<organism evidence="4 5">
    <name type="scientific">Cytospora mali</name>
    <name type="common">Apple Valsa canker fungus</name>
    <name type="synonym">Valsa mali</name>
    <dbReference type="NCBI Taxonomy" id="578113"/>
    <lineage>
        <taxon>Eukaryota</taxon>
        <taxon>Fungi</taxon>
        <taxon>Dikarya</taxon>
        <taxon>Ascomycota</taxon>
        <taxon>Pezizomycotina</taxon>
        <taxon>Sordariomycetes</taxon>
        <taxon>Sordariomycetidae</taxon>
        <taxon>Diaporthales</taxon>
        <taxon>Cytosporaceae</taxon>
        <taxon>Cytospora</taxon>
    </lineage>
</organism>
<keyword evidence="3" id="KW-0472">Membrane</keyword>
<keyword evidence="3" id="KW-0812">Transmembrane</keyword>
<keyword evidence="3" id="KW-1133">Transmembrane helix</keyword>
<accession>A0A194V1Y1</accession>
<name>A0A194V1Y1_CYTMA</name>
<evidence type="ECO:0000256" key="1">
    <source>
        <dbReference type="ARBA" id="ARBA00008858"/>
    </source>
</evidence>
<dbReference type="InterPro" id="IPR017946">
    <property type="entry name" value="PLC-like_Pdiesterase_TIM-brl"/>
</dbReference>
<dbReference type="OrthoDB" id="4153866at2759"/>
<dbReference type="EMBL" id="KN714706">
    <property type="protein sequence ID" value="KUI57960.1"/>
    <property type="molecule type" value="Genomic_DNA"/>
</dbReference>
<evidence type="ECO:0000313" key="4">
    <source>
        <dbReference type="EMBL" id="KUI57960.1"/>
    </source>
</evidence>
<feature type="transmembrane region" description="Helical" evidence="3">
    <location>
        <begin position="72"/>
        <end position="95"/>
    </location>
</feature>
<reference evidence="5" key="1">
    <citation type="submission" date="2014-12" db="EMBL/GenBank/DDBJ databases">
        <title>Genome Sequence of Valsa Canker Pathogens Uncovers a Specific Adaption of Colonization on Woody Bark.</title>
        <authorList>
            <person name="Yin Z."/>
            <person name="Liu H."/>
            <person name="Gao X."/>
            <person name="Li Z."/>
            <person name="Song N."/>
            <person name="Ke X."/>
            <person name="Dai Q."/>
            <person name="Wu Y."/>
            <person name="Sun Y."/>
            <person name="Xu J.-R."/>
            <person name="Kang Z.K."/>
            <person name="Wang L."/>
            <person name="Huang L."/>
        </authorList>
    </citation>
    <scope>NUCLEOTIDE SEQUENCE [LARGE SCALE GENOMIC DNA]</scope>
    <source>
        <strain evidence="5">SXYL134</strain>
    </source>
</reference>